<dbReference type="InterPro" id="IPR012340">
    <property type="entry name" value="NA-bd_OB-fold"/>
</dbReference>
<comment type="caution">
    <text evidence="1">The sequence shown here is derived from an EMBL/GenBank/DDBJ whole genome shotgun (WGS) entry which is preliminary data.</text>
</comment>
<protein>
    <submittedName>
        <fullName evidence="1">Uncharacterized protein</fullName>
    </submittedName>
</protein>
<evidence type="ECO:0000313" key="1">
    <source>
        <dbReference type="EMBL" id="KAI8041537.1"/>
    </source>
</evidence>
<reference evidence="1" key="1">
    <citation type="journal article" date="2023" name="Genome Biol. Evol.">
        <title>Long-read-based Genome Assembly of Drosophila gunungcola Reveals Fewer Chemosensory Genes in Flower-breeding Species.</title>
        <authorList>
            <person name="Negi A."/>
            <person name="Liao B.Y."/>
            <person name="Yeh S.D."/>
        </authorList>
    </citation>
    <scope>NUCLEOTIDE SEQUENCE</scope>
    <source>
        <strain evidence="1">Sukarami</strain>
    </source>
</reference>
<dbReference type="Gene3D" id="2.40.50.140">
    <property type="entry name" value="Nucleic acid-binding proteins"/>
    <property type="match status" value="1"/>
</dbReference>
<sequence length="212" mass="24179">MEINESFDDVEDQLDNFVIRRNQQKGKATDSAESGPKIHENIPLTLWHILRANEDPERENVFIIRDKANNPIHFRTCIVYGFVVGFGTHNECFSKYLIDDGTGSLEASIAKKPGNRLVISSLHNEVTSLGSSEAFRPTAERLVRLLKTAMEYIDPSPITRGHNLFLRGRPNYFRGVVGMDAFQFFIDSGRSRNMEMGFADYLTDWHNNYSTT</sequence>
<dbReference type="AlphaFoldDB" id="A0A9Q0BR04"/>
<dbReference type="Proteomes" id="UP001059596">
    <property type="component" value="Unassembled WGS sequence"/>
</dbReference>
<accession>A0A9Q0BR04</accession>
<gene>
    <name evidence="1" type="ORF">M5D96_005802</name>
</gene>
<dbReference type="EMBL" id="JAMKOV010000003">
    <property type="protein sequence ID" value="KAI8041537.1"/>
    <property type="molecule type" value="Genomic_DNA"/>
</dbReference>
<organism evidence="1 2">
    <name type="scientific">Drosophila gunungcola</name>
    <name type="common">fruit fly</name>
    <dbReference type="NCBI Taxonomy" id="103775"/>
    <lineage>
        <taxon>Eukaryota</taxon>
        <taxon>Metazoa</taxon>
        <taxon>Ecdysozoa</taxon>
        <taxon>Arthropoda</taxon>
        <taxon>Hexapoda</taxon>
        <taxon>Insecta</taxon>
        <taxon>Pterygota</taxon>
        <taxon>Neoptera</taxon>
        <taxon>Endopterygota</taxon>
        <taxon>Diptera</taxon>
        <taxon>Brachycera</taxon>
        <taxon>Muscomorpha</taxon>
        <taxon>Ephydroidea</taxon>
        <taxon>Drosophilidae</taxon>
        <taxon>Drosophila</taxon>
        <taxon>Sophophora</taxon>
    </lineage>
</organism>
<dbReference type="OrthoDB" id="7915056at2759"/>
<keyword evidence="2" id="KW-1185">Reference proteome</keyword>
<proteinExistence type="predicted"/>
<evidence type="ECO:0000313" key="2">
    <source>
        <dbReference type="Proteomes" id="UP001059596"/>
    </source>
</evidence>
<name>A0A9Q0BR04_9MUSC</name>